<protein>
    <submittedName>
        <fullName evidence="2">NAD(P)H-binding protein</fullName>
    </submittedName>
</protein>
<evidence type="ECO:0000313" key="3">
    <source>
        <dbReference type="Proteomes" id="UP001526201"/>
    </source>
</evidence>
<dbReference type="SUPFAM" id="SSF51735">
    <property type="entry name" value="NAD(P)-binding Rossmann-fold domains"/>
    <property type="match status" value="1"/>
</dbReference>
<dbReference type="PANTHER" id="PTHR15020">
    <property type="entry name" value="FLAVIN REDUCTASE-RELATED"/>
    <property type="match status" value="1"/>
</dbReference>
<accession>A0ABT3CAY2</accession>
<dbReference type="InterPro" id="IPR016040">
    <property type="entry name" value="NAD(P)-bd_dom"/>
</dbReference>
<dbReference type="Gene3D" id="3.40.50.720">
    <property type="entry name" value="NAD(P)-binding Rossmann-like Domain"/>
    <property type="match status" value="1"/>
</dbReference>
<evidence type="ECO:0000313" key="2">
    <source>
        <dbReference type="EMBL" id="MCV7226630.1"/>
    </source>
</evidence>
<feature type="domain" description="NAD(P)-binding" evidence="1">
    <location>
        <begin position="7"/>
        <end position="199"/>
    </location>
</feature>
<evidence type="ECO:0000259" key="1">
    <source>
        <dbReference type="Pfam" id="PF13460"/>
    </source>
</evidence>
<gene>
    <name evidence="2" type="ORF">H7J73_11370</name>
</gene>
<reference evidence="2 3" key="1">
    <citation type="journal article" date="2022" name="BMC Genomics">
        <title>Comparative genome analysis of mycobacteria focusing on tRNA and non-coding RNA.</title>
        <authorList>
            <person name="Behra P.R.K."/>
            <person name="Pettersson B.M.F."/>
            <person name="Ramesh M."/>
            <person name="Das S."/>
            <person name="Dasgupta S."/>
            <person name="Kirsebom L.A."/>
        </authorList>
    </citation>
    <scope>NUCLEOTIDE SEQUENCE [LARGE SCALE GENOMIC DNA]</scope>
    <source>
        <strain evidence="2 3">DSM 44078</strain>
    </source>
</reference>
<dbReference type="Pfam" id="PF13460">
    <property type="entry name" value="NAD_binding_10"/>
    <property type="match status" value="1"/>
</dbReference>
<dbReference type="Proteomes" id="UP001526201">
    <property type="component" value="Unassembled WGS sequence"/>
</dbReference>
<keyword evidence="3" id="KW-1185">Reference proteome</keyword>
<dbReference type="InterPro" id="IPR036291">
    <property type="entry name" value="NAD(P)-bd_dom_sf"/>
</dbReference>
<dbReference type="PANTHER" id="PTHR15020:SF50">
    <property type="entry name" value="UPF0659 PROTEIN YMR090W"/>
    <property type="match status" value="1"/>
</dbReference>
<sequence>MKLLVLGGTGRTGSQIIAQAIAGDDTVVALTRHPDIGAVKNSRLEWVVGDATEQVALTAVLDGVDAVLCALGTPIERSFLPTDLMRATVDALVPAMSERGVTRVVLLSALGVGRSAAYAPNSFRLAFRTLGRAIETDKDRAEEALAASDLDWTIVYPPLLTDGPRTGGYRHGEALALHAIPRIARGDVADFMLAQVHDPHYRRRIAIIGPGEVT</sequence>
<proteinExistence type="predicted"/>
<name>A0ABT3CAY2_9MYCO</name>
<comment type="caution">
    <text evidence="2">The sequence shown here is derived from an EMBL/GenBank/DDBJ whole genome shotgun (WGS) entry which is preliminary data.</text>
</comment>
<organism evidence="2 3">
    <name type="scientific">Mycolicibacterium komossense</name>
    <dbReference type="NCBI Taxonomy" id="1779"/>
    <lineage>
        <taxon>Bacteria</taxon>
        <taxon>Bacillati</taxon>
        <taxon>Actinomycetota</taxon>
        <taxon>Actinomycetes</taxon>
        <taxon>Mycobacteriales</taxon>
        <taxon>Mycobacteriaceae</taxon>
        <taxon>Mycolicibacterium</taxon>
    </lineage>
</organism>
<dbReference type="RefSeq" id="WP_264067494.1">
    <property type="nucleotide sequence ID" value="NZ_JACKTY010000028.1"/>
</dbReference>
<dbReference type="EMBL" id="JACKTY010000028">
    <property type="protein sequence ID" value="MCV7226630.1"/>
    <property type="molecule type" value="Genomic_DNA"/>
</dbReference>